<feature type="chain" id="PRO_5047103324" evidence="1">
    <location>
        <begin position="22"/>
        <end position="89"/>
    </location>
</feature>
<protein>
    <submittedName>
        <fullName evidence="2">Uncharacterized protein</fullName>
    </submittedName>
</protein>
<organism evidence="2 3">
    <name type="scientific">Gaopeijia maritima</name>
    <dbReference type="NCBI Taxonomy" id="3119007"/>
    <lineage>
        <taxon>Bacteria</taxon>
        <taxon>Pseudomonadati</taxon>
        <taxon>Gemmatimonadota</taxon>
        <taxon>Longimicrobiia</taxon>
        <taxon>Gaopeijiales</taxon>
        <taxon>Gaopeijiaceae</taxon>
        <taxon>Gaopeijia</taxon>
    </lineage>
</organism>
<evidence type="ECO:0000313" key="3">
    <source>
        <dbReference type="Proteomes" id="UP001484239"/>
    </source>
</evidence>
<dbReference type="Proteomes" id="UP001484239">
    <property type="component" value="Unassembled WGS sequence"/>
</dbReference>
<sequence>MSRTVRWTLGALALGVGAAVALPRSTPACTPSFFAETLQLRLDARTVDGQGVDSLPTTPQARLTSHRSLDTIELSIYHDARSARLEFRR</sequence>
<keyword evidence="1" id="KW-0732">Signal</keyword>
<evidence type="ECO:0000313" key="2">
    <source>
        <dbReference type="EMBL" id="MEK9500242.1"/>
    </source>
</evidence>
<dbReference type="EMBL" id="JBBHLI010000002">
    <property type="protein sequence ID" value="MEK9500242.1"/>
    <property type="molecule type" value="Genomic_DNA"/>
</dbReference>
<feature type="signal peptide" evidence="1">
    <location>
        <begin position="1"/>
        <end position="21"/>
    </location>
</feature>
<dbReference type="RefSeq" id="WP_405275287.1">
    <property type="nucleotide sequence ID" value="NZ_CP144380.1"/>
</dbReference>
<name>A0ABU9E837_9BACT</name>
<comment type="caution">
    <text evidence="2">The sequence shown here is derived from an EMBL/GenBank/DDBJ whole genome shotgun (WGS) entry which is preliminary data.</text>
</comment>
<keyword evidence="3" id="KW-1185">Reference proteome</keyword>
<proteinExistence type="predicted"/>
<accession>A0ABU9E837</accession>
<evidence type="ECO:0000256" key="1">
    <source>
        <dbReference type="SAM" id="SignalP"/>
    </source>
</evidence>
<gene>
    <name evidence="2" type="ORF">WI372_04575</name>
</gene>
<reference evidence="2 3" key="1">
    <citation type="submission" date="2024-02" db="EMBL/GenBank/DDBJ databases">
        <title>A novel Gemmatimonadota bacterium.</title>
        <authorList>
            <person name="Du Z.-J."/>
            <person name="Ye Y.-Q."/>
        </authorList>
    </citation>
    <scope>NUCLEOTIDE SEQUENCE [LARGE SCALE GENOMIC DNA]</scope>
    <source>
        <strain evidence="2 3">DH-20</strain>
    </source>
</reference>